<dbReference type="PANTHER" id="PTHR11461:SF211">
    <property type="entry name" value="GH10112P-RELATED"/>
    <property type="match status" value="1"/>
</dbReference>
<name>A0A7V4WL61_9BACT</name>
<dbReference type="SUPFAM" id="SSF56574">
    <property type="entry name" value="Serpins"/>
    <property type="match status" value="1"/>
</dbReference>
<organism evidence="3">
    <name type="scientific">Candidatus Caldatribacterium saccharofermentans</name>
    <dbReference type="NCBI Taxonomy" id="1454753"/>
    <lineage>
        <taxon>Bacteria</taxon>
        <taxon>Pseudomonadati</taxon>
        <taxon>Atribacterota</taxon>
        <taxon>Atribacteria</taxon>
        <taxon>Atribacterales</taxon>
        <taxon>Candidatus Caldatribacteriaceae</taxon>
        <taxon>Candidatus Caldatribacterium</taxon>
    </lineage>
</organism>
<dbReference type="InterPro" id="IPR042185">
    <property type="entry name" value="Serpin_sf_2"/>
</dbReference>
<dbReference type="InterPro" id="IPR036186">
    <property type="entry name" value="Serpin_sf"/>
</dbReference>
<sequence>MRLLGTVVTLVVLVVVVSGCLGGSLLATGTPSSSQTFTEGVNDFGLRLVKALWEQEGGNVFLSPTSIALCLSMVAHGARGETQREMYEALGLAALAPEEVKRQSARLVETLNTASSGVTLYTANALWAREGIPFYQTYLEDLKTYYRAEAETIDFTDPATIPRINQWVREKTRGTIPTILDRLPENAILVLLNATYFKGKWETAFDPAHTQDLPFFPENGTPKDLPTMWQEGSFLYLETEDFQAVKLPYADDRFSMYLFLPRKQDGLGAFLGKLSESALKDWIAAMEKRQGEISLPRFQVTFERVLNDILIALGMENVFNPSRADLSGMLPVSPSANAYLSEVKHKSFLEVNEEGTEASAVTSGIIAITAVPFPGERFIMRVDHPFFLIIRDERDGSVLFAGAIENPESQ</sequence>
<dbReference type="CDD" id="cd19588">
    <property type="entry name" value="serpin_miropin-like"/>
    <property type="match status" value="1"/>
</dbReference>
<proteinExistence type="inferred from homology"/>
<dbReference type="GO" id="GO:0004867">
    <property type="term" value="F:serine-type endopeptidase inhibitor activity"/>
    <property type="evidence" value="ECO:0007669"/>
    <property type="project" value="InterPro"/>
</dbReference>
<evidence type="ECO:0000256" key="1">
    <source>
        <dbReference type="RuleBase" id="RU000411"/>
    </source>
</evidence>
<dbReference type="PROSITE" id="PS51257">
    <property type="entry name" value="PROKAR_LIPOPROTEIN"/>
    <property type="match status" value="1"/>
</dbReference>
<gene>
    <name evidence="3" type="ORF">ENW11_06295</name>
</gene>
<dbReference type="AlphaFoldDB" id="A0A7V4WL61"/>
<dbReference type="Gene3D" id="3.30.497.10">
    <property type="entry name" value="Antithrombin, subunit I, domain 2"/>
    <property type="match status" value="1"/>
</dbReference>
<dbReference type="EMBL" id="DTIY01000043">
    <property type="protein sequence ID" value="HGY39394.1"/>
    <property type="molecule type" value="Genomic_DNA"/>
</dbReference>
<reference evidence="3" key="1">
    <citation type="journal article" date="2020" name="mSystems">
        <title>Genome- and Community-Level Interaction Insights into Carbon Utilization and Element Cycling Functions of Hydrothermarchaeota in Hydrothermal Sediment.</title>
        <authorList>
            <person name="Zhou Z."/>
            <person name="Liu Y."/>
            <person name="Xu W."/>
            <person name="Pan J."/>
            <person name="Luo Z.H."/>
            <person name="Li M."/>
        </authorList>
    </citation>
    <scope>NUCLEOTIDE SEQUENCE [LARGE SCALE GENOMIC DNA]</scope>
    <source>
        <strain evidence="3">SpSt-82</strain>
    </source>
</reference>
<dbReference type="Gene3D" id="2.30.39.10">
    <property type="entry name" value="Alpha-1-antitrypsin, domain 1"/>
    <property type="match status" value="1"/>
</dbReference>
<evidence type="ECO:0000259" key="2">
    <source>
        <dbReference type="SMART" id="SM00093"/>
    </source>
</evidence>
<comment type="similarity">
    <text evidence="1">Belongs to the serpin family.</text>
</comment>
<evidence type="ECO:0000313" key="3">
    <source>
        <dbReference type="EMBL" id="HGY39394.1"/>
    </source>
</evidence>
<dbReference type="InterPro" id="IPR023796">
    <property type="entry name" value="Serpin_dom"/>
</dbReference>
<accession>A0A7V4WL61</accession>
<comment type="caution">
    <text evidence="3">The sequence shown here is derived from an EMBL/GenBank/DDBJ whole genome shotgun (WGS) entry which is preliminary data.</text>
</comment>
<dbReference type="PROSITE" id="PS00284">
    <property type="entry name" value="SERPIN"/>
    <property type="match status" value="1"/>
</dbReference>
<dbReference type="InterPro" id="IPR023795">
    <property type="entry name" value="Serpin_CS"/>
</dbReference>
<dbReference type="InterPro" id="IPR042178">
    <property type="entry name" value="Serpin_sf_1"/>
</dbReference>
<feature type="domain" description="Serpin" evidence="2">
    <location>
        <begin position="46"/>
        <end position="407"/>
    </location>
</feature>
<dbReference type="GO" id="GO:0005615">
    <property type="term" value="C:extracellular space"/>
    <property type="evidence" value="ECO:0007669"/>
    <property type="project" value="InterPro"/>
</dbReference>
<protein>
    <submittedName>
        <fullName evidence="3">Serpin family protein</fullName>
    </submittedName>
</protein>
<dbReference type="SMART" id="SM00093">
    <property type="entry name" value="SERPIN"/>
    <property type="match status" value="1"/>
</dbReference>
<dbReference type="PANTHER" id="PTHR11461">
    <property type="entry name" value="SERINE PROTEASE INHIBITOR, SERPIN"/>
    <property type="match status" value="1"/>
</dbReference>
<dbReference type="Pfam" id="PF00079">
    <property type="entry name" value="Serpin"/>
    <property type="match status" value="1"/>
</dbReference>
<dbReference type="InterPro" id="IPR000215">
    <property type="entry name" value="Serpin_fam"/>
</dbReference>